<evidence type="ECO:0000313" key="3">
    <source>
        <dbReference type="Proteomes" id="UP000693946"/>
    </source>
</evidence>
<sequence>MPRRTQSGTFRFIIHAHQSGKAHLYSFFSDMNGALGFIGVFLSFLCDTTYGESALPFACGNNSATCMDICRICHDLYQGPTMTCLSMLFNQACLNNFESEMVSLNSTDWCIWSKVRGLYSNLSHCTEKNSDCLLIPWPNQLVKETFVDIHYRFFKDCPSEELSDPPPVIVFALVITPICLIPAMVVLVVLKTKNGDGSS</sequence>
<keyword evidence="3" id="KW-1185">Reference proteome</keyword>
<dbReference type="PANTHER" id="PTHR14076:SF10">
    <property type="entry name" value="RAMP2 PROTEIN"/>
    <property type="match status" value="1"/>
</dbReference>
<accession>A0AAV6RHG0</accession>
<feature type="transmembrane region" description="Helical" evidence="1">
    <location>
        <begin position="168"/>
        <end position="190"/>
    </location>
</feature>
<dbReference type="InterPro" id="IPR006985">
    <property type="entry name" value="RAMP"/>
</dbReference>
<dbReference type="Pfam" id="PF04901">
    <property type="entry name" value="RAMP"/>
    <property type="match status" value="1"/>
</dbReference>
<dbReference type="EMBL" id="JAGKHQ010000011">
    <property type="protein sequence ID" value="KAG7504708.1"/>
    <property type="molecule type" value="Genomic_DNA"/>
</dbReference>
<keyword evidence="2" id="KW-0675">Receptor</keyword>
<dbReference type="GO" id="GO:0008277">
    <property type="term" value="P:regulation of G protein-coupled receptor signaling pathway"/>
    <property type="evidence" value="ECO:0007669"/>
    <property type="project" value="InterPro"/>
</dbReference>
<organism evidence="2 3">
    <name type="scientific">Solea senegalensis</name>
    <name type="common">Senegalese sole</name>
    <dbReference type="NCBI Taxonomy" id="28829"/>
    <lineage>
        <taxon>Eukaryota</taxon>
        <taxon>Metazoa</taxon>
        <taxon>Chordata</taxon>
        <taxon>Craniata</taxon>
        <taxon>Vertebrata</taxon>
        <taxon>Euteleostomi</taxon>
        <taxon>Actinopterygii</taxon>
        <taxon>Neopterygii</taxon>
        <taxon>Teleostei</taxon>
        <taxon>Neoteleostei</taxon>
        <taxon>Acanthomorphata</taxon>
        <taxon>Carangaria</taxon>
        <taxon>Pleuronectiformes</taxon>
        <taxon>Pleuronectoidei</taxon>
        <taxon>Soleidae</taxon>
        <taxon>Solea</taxon>
    </lineage>
</organism>
<dbReference type="GO" id="GO:0009986">
    <property type="term" value="C:cell surface"/>
    <property type="evidence" value="ECO:0007669"/>
    <property type="project" value="TreeGrafter"/>
</dbReference>
<protein>
    <submittedName>
        <fullName evidence="2">Receptor activity-modifying protein 2 isoform X2</fullName>
    </submittedName>
</protein>
<gene>
    <name evidence="2" type="ORF">JOB18_014695</name>
</gene>
<dbReference type="GO" id="GO:0072659">
    <property type="term" value="P:protein localization to plasma membrane"/>
    <property type="evidence" value="ECO:0007669"/>
    <property type="project" value="TreeGrafter"/>
</dbReference>
<comment type="caution">
    <text evidence="2">The sequence shown here is derived from an EMBL/GenBank/DDBJ whole genome shotgun (WGS) entry which is preliminary data.</text>
</comment>
<dbReference type="GO" id="GO:0007186">
    <property type="term" value="P:G protein-coupled receptor signaling pathway"/>
    <property type="evidence" value="ECO:0007669"/>
    <property type="project" value="TreeGrafter"/>
</dbReference>
<keyword evidence="1" id="KW-0812">Transmembrane</keyword>
<evidence type="ECO:0000313" key="2">
    <source>
        <dbReference type="EMBL" id="KAG7504708.1"/>
    </source>
</evidence>
<dbReference type="GO" id="GO:0031623">
    <property type="term" value="P:receptor internalization"/>
    <property type="evidence" value="ECO:0007669"/>
    <property type="project" value="TreeGrafter"/>
</dbReference>
<dbReference type="GO" id="GO:0032870">
    <property type="term" value="P:cellular response to hormone stimulus"/>
    <property type="evidence" value="ECO:0007669"/>
    <property type="project" value="TreeGrafter"/>
</dbReference>
<reference evidence="2 3" key="1">
    <citation type="journal article" date="2021" name="Sci. Rep.">
        <title>Chromosome anchoring in Senegalese sole (Solea senegalensis) reveals sex-associated markers and genome rearrangements in flatfish.</title>
        <authorList>
            <person name="Guerrero-Cozar I."/>
            <person name="Gomez-Garrido J."/>
            <person name="Berbel C."/>
            <person name="Martinez-Blanch J.F."/>
            <person name="Alioto T."/>
            <person name="Claros M.G."/>
            <person name="Gagnaire P.A."/>
            <person name="Manchado M."/>
        </authorList>
    </citation>
    <scope>NUCLEOTIDE SEQUENCE [LARGE SCALE GENOMIC DNA]</scope>
    <source>
        <strain evidence="2">Sse05_10M</strain>
    </source>
</reference>
<dbReference type="AlphaFoldDB" id="A0AAV6RHG0"/>
<keyword evidence="1" id="KW-1133">Transmembrane helix</keyword>
<name>A0AAV6RHG0_SOLSE</name>
<dbReference type="PANTHER" id="PTHR14076">
    <property type="entry name" value="RECEPTOR ACTIVITY MODIFYING PROTEIN RAMP"/>
    <property type="match status" value="1"/>
</dbReference>
<dbReference type="GO" id="GO:0006816">
    <property type="term" value="P:calcium ion transport"/>
    <property type="evidence" value="ECO:0007669"/>
    <property type="project" value="TreeGrafter"/>
</dbReference>
<dbReference type="GO" id="GO:0015026">
    <property type="term" value="F:coreceptor activity"/>
    <property type="evidence" value="ECO:0007669"/>
    <property type="project" value="InterPro"/>
</dbReference>
<dbReference type="GO" id="GO:0001525">
    <property type="term" value="P:angiogenesis"/>
    <property type="evidence" value="ECO:0007669"/>
    <property type="project" value="TreeGrafter"/>
</dbReference>
<proteinExistence type="predicted"/>
<dbReference type="GO" id="GO:0006886">
    <property type="term" value="P:intracellular protein transport"/>
    <property type="evidence" value="ECO:0007669"/>
    <property type="project" value="InterPro"/>
</dbReference>
<evidence type="ECO:0000256" key="1">
    <source>
        <dbReference type="SAM" id="Phobius"/>
    </source>
</evidence>
<dbReference type="Proteomes" id="UP000693946">
    <property type="component" value="Linkage Group LG19"/>
</dbReference>
<dbReference type="GO" id="GO:0043235">
    <property type="term" value="C:receptor complex"/>
    <property type="evidence" value="ECO:0007669"/>
    <property type="project" value="TreeGrafter"/>
</dbReference>
<keyword evidence="1" id="KW-0472">Membrane</keyword>
<dbReference type="GO" id="GO:0016020">
    <property type="term" value="C:membrane"/>
    <property type="evidence" value="ECO:0007669"/>
    <property type="project" value="InterPro"/>
</dbReference>